<dbReference type="EMBL" id="JH719942">
    <property type="protein sequence ID" value="EJF54867.1"/>
    <property type="molecule type" value="Genomic_DNA"/>
</dbReference>
<evidence type="ECO:0000313" key="1">
    <source>
        <dbReference type="EMBL" id="EJF54867.1"/>
    </source>
</evidence>
<accession>J0PB38</accession>
<dbReference type="PANTHER" id="PTHR32305">
    <property type="match status" value="1"/>
</dbReference>
<dbReference type="CDD" id="cd20745">
    <property type="entry name" value="FIX_RhsA_AHH_HNH-like"/>
    <property type="match status" value="1"/>
</dbReference>
<dbReference type="InterPro" id="IPR050708">
    <property type="entry name" value="T6SS_VgrG/RHS"/>
</dbReference>
<dbReference type="PANTHER" id="PTHR32305:SF15">
    <property type="entry name" value="PROTEIN RHSA-RELATED"/>
    <property type="match status" value="1"/>
</dbReference>
<dbReference type="AlphaFoldDB" id="J0PB38"/>
<organism evidence="1 2">
    <name type="scientific">Saprospira grandis DSM 2844</name>
    <dbReference type="NCBI Taxonomy" id="694433"/>
    <lineage>
        <taxon>Bacteria</taxon>
        <taxon>Pseudomonadati</taxon>
        <taxon>Bacteroidota</taxon>
        <taxon>Saprospiria</taxon>
        <taxon>Saprospirales</taxon>
        <taxon>Saprospiraceae</taxon>
        <taxon>Saprospira</taxon>
    </lineage>
</organism>
<gene>
    <name evidence="1" type="ORF">SapgrDRAFT_3222</name>
</gene>
<name>J0PB38_9BACT</name>
<reference evidence="2" key="1">
    <citation type="journal article" date="2012" name="Stand. Genomic Sci.">
        <title>Permanent draft genome sequence of the gliding predator Saprospira grandis strain Sa g1 (= HR1).</title>
        <authorList>
            <person name="Mavromatis K."/>
            <person name="Chertkov O."/>
            <person name="Lapidus A."/>
            <person name="Nolan M."/>
            <person name="Lucas S."/>
            <person name="Tice H."/>
            <person name="Del Rio T.G."/>
            <person name="Cheng J.F."/>
            <person name="Han C."/>
            <person name="Tapia R."/>
            <person name="Bruce D."/>
            <person name="Goodwin L.A."/>
            <person name="Pitluck S."/>
            <person name="Huntemann M."/>
            <person name="Liolios K."/>
            <person name="Pagani I."/>
            <person name="Ivanova N."/>
            <person name="Mikhailova N."/>
            <person name="Pati A."/>
            <person name="Chen A."/>
            <person name="Palaniappan K."/>
            <person name="Land M."/>
            <person name="Brambilla E.M."/>
            <person name="Rohde M."/>
            <person name="Spring S."/>
            <person name="Goker M."/>
            <person name="Detter J.C."/>
            <person name="Bristow J."/>
            <person name="Eisen J.A."/>
            <person name="Markowitz V."/>
            <person name="Hugenholtz P."/>
            <person name="Kyrpides N.C."/>
            <person name="Klenk H.P."/>
            <person name="Woyke T."/>
        </authorList>
    </citation>
    <scope>NUCLEOTIDE SEQUENCE [LARGE SCALE GENOMIC DNA]</scope>
    <source>
        <strain evidence="2">DSM 2844</strain>
    </source>
</reference>
<dbReference type="NCBIfam" id="TIGR03696">
    <property type="entry name" value="Rhs_assc_core"/>
    <property type="match status" value="1"/>
</dbReference>
<dbReference type="RefSeq" id="WP_002660793.1">
    <property type="nucleotide sequence ID" value="NZ_JH719942.1"/>
</dbReference>
<dbReference type="CDD" id="cd20692">
    <property type="entry name" value="CdiA-CT_Ec-like"/>
    <property type="match status" value="1"/>
</dbReference>
<sequence>MGQDSSQTGQADYYLAQVSSANLYYPFGWEMPGRKFVSGEGYRFGFNGKEDDRDWGTQNIQDYGFRLYNPSIGKFLSVDPLAPDYPWYTPYQFAGNKPIVFIDLDGLEPATPRTLQTPALDNARVIIPSIYLKDQHVATHSQMEEHNAMYENLPPMDEPSTEGVHAVLDGLGLIPGFGEPADGLNGLIYTIEGRPVDASLSCAAMVPILGWTATASKWTKNTVKYANKVGGKSHDLVKESARAIKPKNQKSAGEIITITKVGSRLDALKVVEGQVGDLGKGAKPKMGKLVGQKDRVTGMQSADESRGWRIDYDPEKGAHYNWWTEKEKGAVPFEGTERQVDQLIESLTNTYK</sequence>
<evidence type="ECO:0000313" key="2">
    <source>
        <dbReference type="Proteomes" id="UP000005113"/>
    </source>
</evidence>
<dbReference type="InterPro" id="IPR022385">
    <property type="entry name" value="Rhs_assc_core"/>
</dbReference>
<dbReference type="Proteomes" id="UP000005113">
    <property type="component" value="Unassembled WGS sequence"/>
</dbReference>
<dbReference type="HOGENOM" id="CLU_787310_0_0_10"/>
<protein>
    <submittedName>
        <fullName evidence="1">RHS repeat-associated core domain protein</fullName>
    </submittedName>
</protein>
<dbReference type="Gene3D" id="2.180.10.10">
    <property type="entry name" value="RHS repeat-associated core"/>
    <property type="match status" value="1"/>
</dbReference>
<proteinExistence type="predicted"/>
<dbReference type="OrthoDB" id="2972467at2"/>